<gene>
    <name evidence="8" type="ORF">EV131_12439</name>
</gene>
<dbReference type="PANTHER" id="PTHR43806:SF11">
    <property type="entry name" value="CEREVISIN-RELATED"/>
    <property type="match status" value="1"/>
</dbReference>
<evidence type="ECO:0000313" key="8">
    <source>
        <dbReference type="EMBL" id="TCU13902.1"/>
    </source>
</evidence>
<dbReference type="GO" id="GO:0006508">
    <property type="term" value="P:proteolysis"/>
    <property type="evidence" value="ECO:0007669"/>
    <property type="project" value="UniProtKB-KW"/>
</dbReference>
<evidence type="ECO:0000259" key="7">
    <source>
        <dbReference type="Pfam" id="PF00082"/>
    </source>
</evidence>
<evidence type="ECO:0000256" key="6">
    <source>
        <dbReference type="SAM" id="SignalP"/>
    </source>
</evidence>
<keyword evidence="4 5" id="KW-0720">Serine protease</keyword>
<feature type="active site" description="Charge relay system" evidence="5">
    <location>
        <position position="245"/>
    </location>
</feature>
<dbReference type="RefSeq" id="WP_165940352.1">
    <property type="nucleotide sequence ID" value="NZ_JAAXRO010000009.1"/>
</dbReference>
<comment type="caution">
    <text evidence="8">The sequence shown here is derived from an EMBL/GenBank/DDBJ whole genome shotgun (WGS) entry which is preliminary data.</text>
</comment>
<protein>
    <submittedName>
        <fullName evidence="8">Subtilase family protein</fullName>
    </submittedName>
</protein>
<dbReference type="InterPro" id="IPR050131">
    <property type="entry name" value="Peptidase_S8_subtilisin-like"/>
</dbReference>
<feature type="active site" description="Charge relay system" evidence="5">
    <location>
        <position position="478"/>
    </location>
</feature>
<evidence type="ECO:0000313" key="9">
    <source>
        <dbReference type="Proteomes" id="UP000295021"/>
    </source>
</evidence>
<comment type="similarity">
    <text evidence="1 5">Belongs to the peptidase S8 family.</text>
</comment>
<dbReference type="InterPro" id="IPR015500">
    <property type="entry name" value="Peptidase_S8_subtilisin-rel"/>
</dbReference>
<dbReference type="PROSITE" id="PS51892">
    <property type="entry name" value="SUBTILASE"/>
    <property type="match status" value="1"/>
</dbReference>
<accession>A0AAX2QCD6</accession>
<dbReference type="SUPFAM" id="SSF52743">
    <property type="entry name" value="Subtilisin-like"/>
    <property type="match status" value="1"/>
</dbReference>
<dbReference type="EMBL" id="SMBI01000024">
    <property type="protein sequence ID" value="TCU13902.1"/>
    <property type="molecule type" value="Genomic_DNA"/>
</dbReference>
<feature type="signal peptide" evidence="6">
    <location>
        <begin position="1"/>
        <end position="27"/>
    </location>
</feature>
<dbReference type="InterPro" id="IPR000209">
    <property type="entry name" value="Peptidase_S8/S53_dom"/>
</dbReference>
<dbReference type="GO" id="GO:0004252">
    <property type="term" value="F:serine-type endopeptidase activity"/>
    <property type="evidence" value="ECO:0007669"/>
    <property type="project" value="UniProtKB-UniRule"/>
</dbReference>
<keyword evidence="3 5" id="KW-0378">Hydrolase</keyword>
<dbReference type="InterPro" id="IPR036852">
    <property type="entry name" value="Peptidase_S8/S53_dom_sf"/>
</dbReference>
<evidence type="ECO:0000256" key="4">
    <source>
        <dbReference type="ARBA" id="ARBA00022825"/>
    </source>
</evidence>
<feature type="chain" id="PRO_5043466391" evidence="6">
    <location>
        <begin position="28"/>
        <end position="534"/>
    </location>
</feature>
<dbReference type="PANTHER" id="PTHR43806">
    <property type="entry name" value="PEPTIDASE S8"/>
    <property type="match status" value="1"/>
</dbReference>
<name>A0AAX2QCD6_9HYPH</name>
<feature type="active site" description="Charge relay system" evidence="5">
    <location>
        <position position="268"/>
    </location>
</feature>
<dbReference type="PRINTS" id="PR00723">
    <property type="entry name" value="SUBTILISIN"/>
</dbReference>
<organism evidence="8 9">
    <name type="scientific">Rhizobium laguerreae</name>
    <dbReference type="NCBI Taxonomy" id="1076926"/>
    <lineage>
        <taxon>Bacteria</taxon>
        <taxon>Pseudomonadati</taxon>
        <taxon>Pseudomonadota</taxon>
        <taxon>Alphaproteobacteria</taxon>
        <taxon>Hyphomicrobiales</taxon>
        <taxon>Rhizobiaceae</taxon>
        <taxon>Rhizobium/Agrobacterium group</taxon>
        <taxon>Rhizobium</taxon>
    </lineage>
</organism>
<feature type="domain" description="Peptidase S8/S53" evidence="7">
    <location>
        <begin position="263"/>
        <end position="489"/>
    </location>
</feature>
<evidence type="ECO:0000256" key="5">
    <source>
        <dbReference type="PROSITE-ProRule" id="PRU01240"/>
    </source>
</evidence>
<reference evidence="8 9" key="1">
    <citation type="submission" date="2019-03" db="EMBL/GenBank/DDBJ databases">
        <title>Genomic Encyclopedia of Type Strains, Phase IV (KMG-V): Genome sequencing to study the core and pangenomes of soil and plant-associated prokaryotes.</title>
        <authorList>
            <person name="Whitman W."/>
        </authorList>
    </citation>
    <scope>NUCLEOTIDE SEQUENCE [LARGE SCALE GENOMIC DNA]</scope>
    <source>
        <strain evidence="8 9">FB403</strain>
    </source>
</reference>
<evidence type="ECO:0000256" key="3">
    <source>
        <dbReference type="ARBA" id="ARBA00022801"/>
    </source>
</evidence>
<dbReference type="AlphaFoldDB" id="A0AAX2QCD6"/>
<dbReference type="Pfam" id="PF00082">
    <property type="entry name" value="Peptidase_S8"/>
    <property type="match status" value="1"/>
</dbReference>
<sequence>MIALRLSGAFVIISATAQLIAPGIASAQDALSKATTLPSQATNDLIRSLPEVGAKVWASEKPLFRDLVVDQNNLNAAGQQKLEMNDGQQKTVPFVLPNSMIIQFDSDVTPAQVDDYLKSNNLPVIQKFENIGAVQVITDISKYFHSEITDKSANESILRGMNQAIDSFKKDPRVLSATPDLFLSDKTAHEDELDVRNMIEPTEIITGASGAALASTIDWGVKDIEADKLWSMPGANDGIIFGVMDVGFSRHEDLSFLGFPTDTHADNHGNHVAGIACGLHNSKGIEGVLPNCFVRARSGDVFFQSGAQTPELRFVVLFSQILATLNNFVGGEDDVSTYNVSLGYNWRSNFGINPDLPESSAWRSLVESQGVILVSILEAANKDGKVIFSAAGNDSKKGETPISSKYASPFNWAALAARDKGIENGVIVAAHDAAGKRANFSNVDADISCPGVDVMSSLAFDGQSSPSNSSYGKMSGTSMASPYCASAHVLFGLIRPGYTGVEAVKCMVSSGVPGDAAAPMLKLTMALAKCPPKS</sequence>
<dbReference type="Gene3D" id="3.40.50.200">
    <property type="entry name" value="Peptidase S8/S53 domain"/>
    <property type="match status" value="1"/>
</dbReference>
<keyword evidence="2 5" id="KW-0645">Protease</keyword>
<evidence type="ECO:0000256" key="2">
    <source>
        <dbReference type="ARBA" id="ARBA00022670"/>
    </source>
</evidence>
<dbReference type="Proteomes" id="UP000295021">
    <property type="component" value="Unassembled WGS sequence"/>
</dbReference>
<evidence type="ECO:0000256" key="1">
    <source>
        <dbReference type="ARBA" id="ARBA00011073"/>
    </source>
</evidence>
<proteinExistence type="inferred from homology"/>
<keyword evidence="6" id="KW-0732">Signal</keyword>